<evidence type="ECO:0000313" key="2">
    <source>
        <dbReference type="EMBL" id="MBA0087139.1"/>
    </source>
</evidence>
<feature type="non-terminal residue" evidence="2">
    <location>
        <position position="283"/>
    </location>
</feature>
<evidence type="ECO:0000259" key="1">
    <source>
        <dbReference type="Pfam" id="PF04466"/>
    </source>
</evidence>
<name>A0A7V8NTB0_9BACT</name>
<gene>
    <name evidence="2" type="ORF">HRJ53_19315</name>
</gene>
<dbReference type="Gene3D" id="3.40.50.300">
    <property type="entry name" value="P-loop containing nucleotide triphosphate hydrolases"/>
    <property type="match status" value="1"/>
</dbReference>
<keyword evidence="3" id="KW-1185">Reference proteome</keyword>
<dbReference type="AlphaFoldDB" id="A0A7V8NTB0"/>
<reference evidence="2" key="1">
    <citation type="submission" date="2020-06" db="EMBL/GenBank/DDBJ databases">
        <title>Legume-microbial interactions unlock mineral nutrients during tropical forest succession.</title>
        <authorList>
            <person name="Epihov D.Z."/>
        </authorList>
    </citation>
    <scope>NUCLEOTIDE SEQUENCE [LARGE SCALE GENOMIC DNA]</scope>
    <source>
        <strain evidence="2">Pan2503</strain>
    </source>
</reference>
<feature type="domain" description="Phage terminase large subunit N-terminal" evidence="1">
    <location>
        <begin position="27"/>
        <end position="215"/>
    </location>
</feature>
<evidence type="ECO:0000313" key="3">
    <source>
        <dbReference type="Proteomes" id="UP000567293"/>
    </source>
</evidence>
<sequence>MSQFNDIARYYTPQPVQQRFHDSLARYPLLEGGRGGGKSTSLLWEAIGQCLLVPGANVLLVRRTLTSMEKGGIEDLFTKSVPRTFYFRYNASRHIVTFHNGSKLFFGHIKSDADLLQYQGAEFLFIGWEELTQFTYRQWDFLKGSNRCPIKTYWFKNREYAVRPRMAGGTNPNGKGSSWVKALWITKKPVGEMGLNYEPGDYEAIHSTYADNFVYRNDKNYIATLESIVDPVLRQAWLPGSWDILAGQFFQNWDPDRHVKSFGQVTFEDWQPRWMSIDWGFEH</sequence>
<dbReference type="Proteomes" id="UP000567293">
    <property type="component" value="Unassembled WGS sequence"/>
</dbReference>
<organism evidence="2 3">
    <name type="scientific">Candidatus Acidiferrum panamense</name>
    <dbReference type="NCBI Taxonomy" id="2741543"/>
    <lineage>
        <taxon>Bacteria</taxon>
        <taxon>Pseudomonadati</taxon>
        <taxon>Acidobacteriota</taxon>
        <taxon>Terriglobia</taxon>
        <taxon>Candidatus Acidiferrales</taxon>
        <taxon>Candidatus Acidiferrum</taxon>
    </lineage>
</organism>
<accession>A0A7V8NTB0</accession>
<dbReference type="EMBL" id="JACDQQ010001849">
    <property type="protein sequence ID" value="MBA0087139.1"/>
    <property type="molecule type" value="Genomic_DNA"/>
</dbReference>
<proteinExistence type="predicted"/>
<dbReference type="Pfam" id="PF04466">
    <property type="entry name" value="Terminase_3"/>
    <property type="match status" value="1"/>
</dbReference>
<dbReference type="InterPro" id="IPR027417">
    <property type="entry name" value="P-loop_NTPase"/>
</dbReference>
<comment type="caution">
    <text evidence="2">The sequence shown here is derived from an EMBL/GenBank/DDBJ whole genome shotgun (WGS) entry which is preliminary data.</text>
</comment>
<protein>
    <recommendedName>
        <fullName evidence="1">Phage terminase large subunit N-terminal domain-containing protein</fullName>
    </recommendedName>
</protein>
<dbReference type="InterPro" id="IPR035412">
    <property type="entry name" value="Terminase_L_N"/>
</dbReference>